<dbReference type="Pfam" id="PF07690">
    <property type="entry name" value="MFS_1"/>
    <property type="match status" value="1"/>
</dbReference>
<feature type="transmembrane region" description="Helical" evidence="8">
    <location>
        <begin position="384"/>
        <end position="408"/>
    </location>
</feature>
<gene>
    <name evidence="10" type="ORF">DX130_12225</name>
</gene>
<evidence type="ECO:0000313" key="11">
    <source>
        <dbReference type="Proteomes" id="UP000261905"/>
    </source>
</evidence>
<feature type="transmembrane region" description="Helical" evidence="8">
    <location>
        <begin position="104"/>
        <end position="126"/>
    </location>
</feature>
<evidence type="ECO:0000259" key="9">
    <source>
        <dbReference type="PROSITE" id="PS50850"/>
    </source>
</evidence>
<comment type="subcellular location">
    <subcellularLocation>
        <location evidence="1">Cell membrane</location>
        <topology evidence="1">Multi-pass membrane protein</topology>
    </subcellularLocation>
</comment>
<feature type="transmembrane region" description="Helical" evidence="8">
    <location>
        <begin position="221"/>
        <end position="243"/>
    </location>
</feature>
<dbReference type="PRINTS" id="PR01036">
    <property type="entry name" value="TCRTETB"/>
</dbReference>
<dbReference type="GO" id="GO:0005886">
    <property type="term" value="C:plasma membrane"/>
    <property type="evidence" value="ECO:0007669"/>
    <property type="project" value="UniProtKB-SubCell"/>
</dbReference>
<dbReference type="InterPro" id="IPR011701">
    <property type="entry name" value="MFS"/>
</dbReference>
<feature type="transmembrane region" description="Helical" evidence="8">
    <location>
        <begin position="297"/>
        <end position="321"/>
    </location>
</feature>
<dbReference type="EMBL" id="QUBQ01000001">
    <property type="protein sequence ID" value="REK77953.1"/>
    <property type="molecule type" value="Genomic_DNA"/>
</dbReference>
<feature type="transmembrane region" description="Helical" evidence="8">
    <location>
        <begin position="78"/>
        <end position="98"/>
    </location>
</feature>
<dbReference type="InterPro" id="IPR020846">
    <property type="entry name" value="MFS_dom"/>
</dbReference>
<dbReference type="OrthoDB" id="102502at2"/>
<name>A0A371PP65_9BACL</name>
<keyword evidence="7 8" id="KW-0472">Membrane</keyword>
<feature type="transmembrane region" description="Helical" evidence="8">
    <location>
        <begin position="328"/>
        <end position="348"/>
    </location>
</feature>
<feature type="transmembrane region" description="Helical" evidence="8">
    <location>
        <begin position="47"/>
        <end position="66"/>
    </location>
</feature>
<keyword evidence="3" id="KW-0813">Transport</keyword>
<dbReference type="AlphaFoldDB" id="A0A371PP65"/>
<dbReference type="PANTHER" id="PTHR42718:SF9">
    <property type="entry name" value="MAJOR FACILITATOR SUPERFAMILY MULTIDRUG TRANSPORTER MFSC"/>
    <property type="match status" value="1"/>
</dbReference>
<dbReference type="CDD" id="cd17321">
    <property type="entry name" value="MFS_MMR_MDR_like"/>
    <property type="match status" value="1"/>
</dbReference>
<accession>A0A371PP65</accession>
<dbReference type="GO" id="GO:0022857">
    <property type="term" value="F:transmembrane transporter activity"/>
    <property type="evidence" value="ECO:0007669"/>
    <property type="project" value="InterPro"/>
</dbReference>
<evidence type="ECO:0000313" key="10">
    <source>
        <dbReference type="EMBL" id="REK77953.1"/>
    </source>
</evidence>
<evidence type="ECO:0000256" key="2">
    <source>
        <dbReference type="ARBA" id="ARBA00008537"/>
    </source>
</evidence>
<dbReference type="NCBIfam" id="TIGR00711">
    <property type="entry name" value="efflux_EmrB"/>
    <property type="match status" value="1"/>
</dbReference>
<evidence type="ECO:0000256" key="6">
    <source>
        <dbReference type="ARBA" id="ARBA00022989"/>
    </source>
</evidence>
<feature type="transmembrane region" description="Helical" evidence="8">
    <location>
        <begin position="161"/>
        <end position="183"/>
    </location>
</feature>
<feature type="transmembrane region" description="Helical" evidence="8">
    <location>
        <begin position="428"/>
        <end position="449"/>
    </location>
</feature>
<dbReference type="Gene3D" id="1.20.1250.20">
    <property type="entry name" value="MFS general substrate transporter like domains"/>
    <property type="match status" value="1"/>
</dbReference>
<sequence length="465" mass="50615">MTEKQAFWFLITICLGAFMSHFTAGIVNVSLPYLETIFQSPLNSIQWITTSYLLVITALLPIMGKLGDRYGHGLIHNLGYLFFTLSTILIAVSPNVYVLMFFRILQAIGAAMFQATNIALLSFYYGKEQRGRALGIMSSVVAMGAMTGPIAGGLIAEWLSWQWLFLIHLPVAVAAVGLAYRFIPIQRLNYAPKSIDPVGALLFFIVIAAMIYGLSSVNTHGWLSINIILAFITGGIALALFLLRESRQANPFLPIQVLSIPSVSVGLITSFITFFLINTVLVVMPFYLSHMTSYTPLYVGLIITAYPLLFAVTSPVAGYLSDRFNLKLFLFIGLSCIVTGLTIFTYFLVDLSTFSLVTVLALIGIGMGCLAAPNNSYIMREVPLTHAGSIGGLIALTRNGGMFLGAVLGLGMLSGRTGQPPSYTDFGSIFKVSVIMGLLCFAVLGYGVFSERQKKQNDLQLEESS</sequence>
<dbReference type="Proteomes" id="UP000261905">
    <property type="component" value="Unassembled WGS sequence"/>
</dbReference>
<protein>
    <submittedName>
        <fullName evidence="10">MFS transporter</fullName>
    </submittedName>
</protein>
<dbReference type="SUPFAM" id="SSF103473">
    <property type="entry name" value="MFS general substrate transporter"/>
    <property type="match status" value="1"/>
</dbReference>
<dbReference type="PANTHER" id="PTHR42718">
    <property type="entry name" value="MAJOR FACILITATOR SUPERFAMILY MULTIDRUG TRANSPORTER MFSC"/>
    <property type="match status" value="1"/>
</dbReference>
<evidence type="ECO:0000256" key="8">
    <source>
        <dbReference type="SAM" id="Phobius"/>
    </source>
</evidence>
<feature type="transmembrane region" description="Helical" evidence="8">
    <location>
        <begin position="255"/>
        <end position="277"/>
    </location>
</feature>
<feature type="transmembrane region" description="Helical" evidence="8">
    <location>
        <begin position="195"/>
        <end position="215"/>
    </location>
</feature>
<evidence type="ECO:0000256" key="5">
    <source>
        <dbReference type="ARBA" id="ARBA00022692"/>
    </source>
</evidence>
<reference evidence="10 11" key="1">
    <citation type="submission" date="2018-08" db="EMBL/GenBank/DDBJ databases">
        <title>Paenibacillus sp. M4BSY-1, whole genome shotgun sequence.</title>
        <authorList>
            <person name="Tuo L."/>
        </authorList>
    </citation>
    <scope>NUCLEOTIDE SEQUENCE [LARGE SCALE GENOMIC DNA]</scope>
    <source>
        <strain evidence="10 11">M4BSY-1</strain>
    </source>
</reference>
<dbReference type="PROSITE" id="PS50850">
    <property type="entry name" value="MFS"/>
    <property type="match status" value="1"/>
</dbReference>
<keyword evidence="5 8" id="KW-0812">Transmembrane</keyword>
<comment type="similarity">
    <text evidence="2">Belongs to the major facilitator superfamily. EmrB family.</text>
</comment>
<evidence type="ECO:0000256" key="4">
    <source>
        <dbReference type="ARBA" id="ARBA00022475"/>
    </source>
</evidence>
<dbReference type="Gene3D" id="1.20.1720.10">
    <property type="entry name" value="Multidrug resistance protein D"/>
    <property type="match status" value="1"/>
</dbReference>
<proteinExistence type="inferred from homology"/>
<evidence type="ECO:0000256" key="7">
    <source>
        <dbReference type="ARBA" id="ARBA00023136"/>
    </source>
</evidence>
<dbReference type="InterPro" id="IPR004638">
    <property type="entry name" value="EmrB-like"/>
</dbReference>
<keyword evidence="4" id="KW-1003">Cell membrane</keyword>
<feature type="domain" description="Major facilitator superfamily (MFS) profile" evidence="9">
    <location>
        <begin position="9"/>
        <end position="455"/>
    </location>
</feature>
<feature type="transmembrane region" description="Helical" evidence="8">
    <location>
        <begin position="133"/>
        <end position="155"/>
    </location>
</feature>
<feature type="transmembrane region" description="Helical" evidence="8">
    <location>
        <begin position="354"/>
        <end position="372"/>
    </location>
</feature>
<organism evidence="10 11">
    <name type="scientific">Paenibacillus paeoniae</name>
    <dbReference type="NCBI Taxonomy" id="2292705"/>
    <lineage>
        <taxon>Bacteria</taxon>
        <taxon>Bacillati</taxon>
        <taxon>Bacillota</taxon>
        <taxon>Bacilli</taxon>
        <taxon>Bacillales</taxon>
        <taxon>Paenibacillaceae</taxon>
        <taxon>Paenibacillus</taxon>
    </lineage>
</organism>
<keyword evidence="11" id="KW-1185">Reference proteome</keyword>
<comment type="caution">
    <text evidence="10">The sequence shown here is derived from an EMBL/GenBank/DDBJ whole genome shotgun (WGS) entry which is preliminary data.</text>
</comment>
<evidence type="ECO:0000256" key="3">
    <source>
        <dbReference type="ARBA" id="ARBA00022448"/>
    </source>
</evidence>
<dbReference type="InterPro" id="IPR036259">
    <property type="entry name" value="MFS_trans_sf"/>
</dbReference>
<keyword evidence="6 8" id="KW-1133">Transmembrane helix</keyword>
<feature type="transmembrane region" description="Helical" evidence="8">
    <location>
        <begin position="7"/>
        <end position="27"/>
    </location>
</feature>
<evidence type="ECO:0000256" key="1">
    <source>
        <dbReference type="ARBA" id="ARBA00004651"/>
    </source>
</evidence>